<dbReference type="PROSITE" id="PS51683">
    <property type="entry name" value="SAM_OMT_II"/>
    <property type="match status" value="1"/>
</dbReference>
<dbReference type="InterPro" id="IPR016461">
    <property type="entry name" value="COMT-like"/>
</dbReference>
<keyword evidence="1 5" id="KW-0489">Methyltransferase</keyword>
<evidence type="ECO:0000313" key="6">
    <source>
        <dbReference type="Proteomes" id="UP001215280"/>
    </source>
</evidence>
<feature type="domain" description="O-methyltransferase C-terminal" evidence="4">
    <location>
        <begin position="187"/>
        <end position="396"/>
    </location>
</feature>
<evidence type="ECO:0000256" key="2">
    <source>
        <dbReference type="ARBA" id="ARBA00022679"/>
    </source>
</evidence>
<evidence type="ECO:0000313" key="5">
    <source>
        <dbReference type="EMBL" id="KAJ7766958.1"/>
    </source>
</evidence>
<dbReference type="Pfam" id="PF00891">
    <property type="entry name" value="Methyltransf_2"/>
    <property type="match status" value="1"/>
</dbReference>
<keyword evidence="3" id="KW-0949">S-adenosyl-L-methionine</keyword>
<dbReference type="Proteomes" id="UP001215280">
    <property type="component" value="Unassembled WGS sequence"/>
</dbReference>
<dbReference type="SUPFAM" id="SSF53335">
    <property type="entry name" value="S-adenosyl-L-methionine-dependent methyltransferases"/>
    <property type="match status" value="1"/>
</dbReference>
<evidence type="ECO:0000259" key="4">
    <source>
        <dbReference type="Pfam" id="PF00891"/>
    </source>
</evidence>
<dbReference type="InterPro" id="IPR036388">
    <property type="entry name" value="WH-like_DNA-bd_sf"/>
</dbReference>
<dbReference type="InterPro" id="IPR001077">
    <property type="entry name" value="COMT_C"/>
</dbReference>
<organism evidence="5 6">
    <name type="scientific">Mycena maculata</name>
    <dbReference type="NCBI Taxonomy" id="230809"/>
    <lineage>
        <taxon>Eukaryota</taxon>
        <taxon>Fungi</taxon>
        <taxon>Dikarya</taxon>
        <taxon>Basidiomycota</taxon>
        <taxon>Agaricomycotina</taxon>
        <taxon>Agaricomycetes</taxon>
        <taxon>Agaricomycetidae</taxon>
        <taxon>Agaricales</taxon>
        <taxon>Marasmiineae</taxon>
        <taxon>Mycenaceae</taxon>
        <taxon>Mycena</taxon>
    </lineage>
</organism>
<sequence>MSSSSDDAVAVAEKLLALVKARAVAQAESTEFYNKGIQVQATCDRLLRAVMGPLEYTALIAESCQESQALQFVTSLGIAEIIGDGSLALPEISEKTGVDTQYLGVVMNCMSGRGYFQEEDGVYRNNALSAVLREDHPSSMKSAVGFVCDEGYNAASRLIDVAKRRGSGGTDTPAEDKPRVTGTNLAFGFDCSVFEWMAKPEQAWRGERLGRAMKQLHGMANANVPADYAWSALTSPIIDCGGGIGALEMAILKEERNLGLEFTIFDIPDTIENAKQTWSALPSKSSSRVSFAPGSFLAPTLSETGLPLGQPTYLIRHVLHDWTDAEVLAILRNVRAAMLAPSNTPVSDRKLLVCEMLVRPDSSRFVRTTSMQLLALNNGVTRTLDAMRALIEQAGFVIRKVHSMRAVDSIIEAGVAGDAE</sequence>
<proteinExistence type="predicted"/>
<protein>
    <submittedName>
        <fullName evidence="5">S-adenosyl-L-methionine-dependent methyltransferase</fullName>
    </submittedName>
</protein>
<keyword evidence="6" id="KW-1185">Reference proteome</keyword>
<dbReference type="PANTHER" id="PTHR43712:SF2">
    <property type="entry name" value="O-METHYLTRANSFERASE CICE"/>
    <property type="match status" value="1"/>
</dbReference>
<dbReference type="AlphaFoldDB" id="A0AAD7JLC4"/>
<dbReference type="Gene3D" id="1.10.10.10">
    <property type="entry name" value="Winged helix-like DNA-binding domain superfamily/Winged helix DNA-binding domain"/>
    <property type="match status" value="1"/>
</dbReference>
<accession>A0AAD7JLC4</accession>
<dbReference type="PANTHER" id="PTHR43712">
    <property type="entry name" value="PUTATIVE (AFU_ORTHOLOGUE AFUA_4G14580)-RELATED"/>
    <property type="match status" value="1"/>
</dbReference>
<reference evidence="5" key="1">
    <citation type="submission" date="2023-03" db="EMBL/GenBank/DDBJ databases">
        <title>Massive genome expansion in bonnet fungi (Mycena s.s.) driven by repeated elements and novel gene families across ecological guilds.</title>
        <authorList>
            <consortium name="Lawrence Berkeley National Laboratory"/>
            <person name="Harder C.B."/>
            <person name="Miyauchi S."/>
            <person name="Viragh M."/>
            <person name="Kuo A."/>
            <person name="Thoen E."/>
            <person name="Andreopoulos B."/>
            <person name="Lu D."/>
            <person name="Skrede I."/>
            <person name="Drula E."/>
            <person name="Henrissat B."/>
            <person name="Morin E."/>
            <person name="Kohler A."/>
            <person name="Barry K."/>
            <person name="LaButti K."/>
            <person name="Morin E."/>
            <person name="Salamov A."/>
            <person name="Lipzen A."/>
            <person name="Mereny Z."/>
            <person name="Hegedus B."/>
            <person name="Baldrian P."/>
            <person name="Stursova M."/>
            <person name="Weitz H."/>
            <person name="Taylor A."/>
            <person name="Grigoriev I.V."/>
            <person name="Nagy L.G."/>
            <person name="Martin F."/>
            <person name="Kauserud H."/>
        </authorList>
    </citation>
    <scope>NUCLEOTIDE SEQUENCE</scope>
    <source>
        <strain evidence="5">CBHHK188m</strain>
    </source>
</reference>
<dbReference type="SUPFAM" id="SSF46785">
    <property type="entry name" value="Winged helix' DNA-binding domain"/>
    <property type="match status" value="1"/>
</dbReference>
<dbReference type="InterPro" id="IPR036390">
    <property type="entry name" value="WH_DNA-bd_sf"/>
</dbReference>
<dbReference type="GO" id="GO:0032259">
    <property type="term" value="P:methylation"/>
    <property type="evidence" value="ECO:0007669"/>
    <property type="project" value="UniProtKB-KW"/>
</dbReference>
<dbReference type="EMBL" id="JARJLG010000031">
    <property type="protein sequence ID" value="KAJ7766958.1"/>
    <property type="molecule type" value="Genomic_DNA"/>
</dbReference>
<dbReference type="GO" id="GO:0008171">
    <property type="term" value="F:O-methyltransferase activity"/>
    <property type="evidence" value="ECO:0007669"/>
    <property type="project" value="InterPro"/>
</dbReference>
<dbReference type="Gene3D" id="3.40.50.150">
    <property type="entry name" value="Vaccinia Virus protein VP39"/>
    <property type="match status" value="1"/>
</dbReference>
<gene>
    <name evidence="5" type="ORF">DFH07DRAFT_808827</name>
</gene>
<evidence type="ECO:0000256" key="1">
    <source>
        <dbReference type="ARBA" id="ARBA00022603"/>
    </source>
</evidence>
<dbReference type="InterPro" id="IPR029063">
    <property type="entry name" value="SAM-dependent_MTases_sf"/>
</dbReference>
<comment type="caution">
    <text evidence="5">The sequence shown here is derived from an EMBL/GenBank/DDBJ whole genome shotgun (WGS) entry which is preliminary data.</text>
</comment>
<name>A0AAD7JLC4_9AGAR</name>
<evidence type="ECO:0000256" key="3">
    <source>
        <dbReference type="ARBA" id="ARBA00022691"/>
    </source>
</evidence>
<keyword evidence="2" id="KW-0808">Transferase</keyword>